<name>A0A6I1ET26_9BURK</name>
<protein>
    <submittedName>
        <fullName evidence="2">DedA family protein</fullName>
    </submittedName>
</protein>
<dbReference type="Proteomes" id="UP000430564">
    <property type="component" value="Unassembled WGS sequence"/>
</dbReference>
<proteinExistence type="predicted"/>
<evidence type="ECO:0000313" key="3">
    <source>
        <dbReference type="Proteomes" id="UP000430564"/>
    </source>
</evidence>
<feature type="transmembrane region" description="Helical" evidence="1">
    <location>
        <begin position="51"/>
        <end position="73"/>
    </location>
</feature>
<dbReference type="RefSeq" id="WP_152157822.1">
    <property type="nucleotide sequence ID" value="NZ_WEHX01000012.1"/>
</dbReference>
<reference evidence="2 3" key="1">
    <citation type="submission" date="2019-10" db="EMBL/GenBank/DDBJ databases">
        <title>Genome diversity of Sutterella seckii.</title>
        <authorList>
            <person name="Chaplin A.V."/>
            <person name="Sokolova S.R."/>
            <person name="Mosin K.A."/>
            <person name="Ivanova E.L."/>
            <person name="Kochetkova T.O."/>
            <person name="Goltsov A.Y."/>
            <person name="Trofimov D.Y."/>
            <person name="Efimov B.A."/>
        </authorList>
    </citation>
    <scope>NUCLEOTIDE SEQUENCE [LARGE SCALE GENOMIC DNA]</scope>
    <source>
        <strain evidence="2 3">ASD393</strain>
    </source>
</reference>
<keyword evidence="1" id="KW-0812">Transmembrane</keyword>
<evidence type="ECO:0000313" key="2">
    <source>
        <dbReference type="EMBL" id="KAB7662009.1"/>
    </source>
</evidence>
<dbReference type="AlphaFoldDB" id="A0A6I1ET26"/>
<dbReference type="PANTHER" id="PTHR42709:SF4">
    <property type="entry name" value="INNER MEMBRANE PROTEIN YQAA"/>
    <property type="match status" value="1"/>
</dbReference>
<organism evidence="2 3">
    <name type="scientific">Sutterella seckii</name>
    <dbReference type="NCBI Taxonomy" id="1944635"/>
    <lineage>
        <taxon>Bacteria</taxon>
        <taxon>Pseudomonadati</taxon>
        <taxon>Pseudomonadota</taxon>
        <taxon>Betaproteobacteria</taxon>
        <taxon>Burkholderiales</taxon>
        <taxon>Sutterellaceae</taxon>
        <taxon>Sutterella</taxon>
    </lineage>
</organism>
<feature type="transmembrane region" description="Helical" evidence="1">
    <location>
        <begin position="122"/>
        <end position="146"/>
    </location>
</feature>
<feature type="transmembrane region" description="Helical" evidence="1">
    <location>
        <begin position="7"/>
        <end position="31"/>
    </location>
</feature>
<dbReference type="EMBL" id="WEHX01000012">
    <property type="protein sequence ID" value="KAB7662009.1"/>
    <property type="molecule type" value="Genomic_DNA"/>
</dbReference>
<keyword evidence="1" id="KW-0472">Membrane</keyword>
<feature type="transmembrane region" description="Helical" evidence="1">
    <location>
        <begin position="94"/>
        <end position="116"/>
    </location>
</feature>
<sequence length="147" mass="15653">MGDMTAWVLALFASDSIDIALFVTAFVSATLFPGGSEVMLAGALAAQPERWVWLLAVATAGNTLGSMTSWVIGRFIPTVKRETKAVLWVRRWGAWALLFAWLPVVGDAIPVAAGWLRIDPLMSLLAIAVGKGIRYACVAGAVLPLVL</sequence>
<dbReference type="InterPro" id="IPR051311">
    <property type="entry name" value="DedA_domain"/>
</dbReference>
<dbReference type="OrthoDB" id="5419086at2"/>
<evidence type="ECO:0000256" key="1">
    <source>
        <dbReference type="SAM" id="Phobius"/>
    </source>
</evidence>
<accession>A0A6I1ET26</accession>
<comment type="caution">
    <text evidence="2">The sequence shown here is derived from an EMBL/GenBank/DDBJ whole genome shotgun (WGS) entry which is preliminary data.</text>
</comment>
<dbReference type="PANTHER" id="PTHR42709">
    <property type="entry name" value="ALKALINE PHOSPHATASE LIKE PROTEIN"/>
    <property type="match status" value="1"/>
</dbReference>
<gene>
    <name evidence="2" type="ORF">GBM95_03535</name>
</gene>
<keyword evidence="1" id="KW-1133">Transmembrane helix</keyword>